<reference evidence="1 2" key="1">
    <citation type="submission" date="2019-08" db="EMBL/GenBank/DDBJ databases">
        <title>Whole genome of Aphis craccivora.</title>
        <authorList>
            <person name="Voronova N.V."/>
            <person name="Shulinski R.S."/>
            <person name="Bandarenka Y.V."/>
            <person name="Zhorov D.G."/>
            <person name="Warner D."/>
        </authorList>
    </citation>
    <scope>NUCLEOTIDE SEQUENCE [LARGE SCALE GENOMIC DNA]</scope>
    <source>
        <strain evidence="1">180601</strain>
        <tissue evidence="1">Whole Body</tissue>
    </source>
</reference>
<organism evidence="1 2">
    <name type="scientific">Aphis craccivora</name>
    <name type="common">Cowpea aphid</name>
    <dbReference type="NCBI Taxonomy" id="307492"/>
    <lineage>
        <taxon>Eukaryota</taxon>
        <taxon>Metazoa</taxon>
        <taxon>Ecdysozoa</taxon>
        <taxon>Arthropoda</taxon>
        <taxon>Hexapoda</taxon>
        <taxon>Insecta</taxon>
        <taxon>Pterygota</taxon>
        <taxon>Neoptera</taxon>
        <taxon>Paraneoptera</taxon>
        <taxon>Hemiptera</taxon>
        <taxon>Sternorrhyncha</taxon>
        <taxon>Aphidomorpha</taxon>
        <taxon>Aphidoidea</taxon>
        <taxon>Aphididae</taxon>
        <taxon>Aphidini</taxon>
        <taxon>Aphis</taxon>
        <taxon>Aphis</taxon>
    </lineage>
</organism>
<dbReference type="OrthoDB" id="6628319at2759"/>
<comment type="caution">
    <text evidence="1">The sequence shown here is derived from an EMBL/GenBank/DDBJ whole genome shotgun (WGS) entry which is preliminary data.</text>
</comment>
<keyword evidence="2" id="KW-1185">Reference proteome</keyword>
<accession>A0A6G0VNN9</accession>
<proteinExistence type="predicted"/>
<dbReference type="AlphaFoldDB" id="A0A6G0VNN9"/>
<protein>
    <submittedName>
        <fullName evidence="1">Putative serine/threonine-protein kinase clkA</fullName>
    </submittedName>
</protein>
<keyword evidence="1" id="KW-0418">Kinase</keyword>
<evidence type="ECO:0000313" key="2">
    <source>
        <dbReference type="Proteomes" id="UP000478052"/>
    </source>
</evidence>
<keyword evidence="1" id="KW-0808">Transferase</keyword>
<sequence length="215" mass="25233">MGNNNLSELKNNVRKYEMIEFMIAGETPKSSSDFETDIIRNKIQQINTNKNTGEIDKIRGEIKDIKNMFSQLLNNDRNKHQNNTEQKNHYEPNNKLNQNNFNNHQWHTQMPQTYNNLPALAYNNTPYWNTLPENYDQSYNFPQNSTNNKMRKTNESTNKNFPNTQRKKCSICSKINNTEDKCFFKNKSNSNTCQICNKSGHTANNCNLYINKSKN</sequence>
<name>A0A6G0VNN9_APHCR</name>
<dbReference type="Proteomes" id="UP000478052">
    <property type="component" value="Unassembled WGS sequence"/>
</dbReference>
<gene>
    <name evidence="1" type="ORF">FWK35_00030658</name>
</gene>
<dbReference type="EMBL" id="VUJU01013926">
    <property type="protein sequence ID" value="KAF0703363.1"/>
    <property type="molecule type" value="Genomic_DNA"/>
</dbReference>
<dbReference type="GO" id="GO:0016301">
    <property type="term" value="F:kinase activity"/>
    <property type="evidence" value="ECO:0007669"/>
    <property type="project" value="UniProtKB-KW"/>
</dbReference>
<evidence type="ECO:0000313" key="1">
    <source>
        <dbReference type="EMBL" id="KAF0703363.1"/>
    </source>
</evidence>